<keyword evidence="4" id="KW-1185">Reference proteome</keyword>
<dbReference type="Ensembl" id="ENSOSIT00000002526.1">
    <property type="protein sequence ID" value="ENSOSIP00000002364.1"/>
    <property type="gene ID" value="ENSOSIG00000001332.1"/>
</dbReference>
<dbReference type="InterPro" id="IPR011032">
    <property type="entry name" value="GroES-like_sf"/>
</dbReference>
<evidence type="ECO:0000313" key="3">
    <source>
        <dbReference type="Ensembl" id="ENSOSIP00000002364.1"/>
    </source>
</evidence>
<protein>
    <submittedName>
        <fullName evidence="3">Uncharacterized protein</fullName>
    </submittedName>
</protein>
<keyword evidence="1" id="KW-0479">Metal-binding</keyword>
<dbReference type="Gene3D" id="3.90.180.10">
    <property type="entry name" value="Medium-chain alcohol dehydrogenases, catalytic domain"/>
    <property type="match status" value="1"/>
</dbReference>
<dbReference type="PANTHER" id="PTHR43880:SF3">
    <property type="entry name" value="ALCOHOL DEHYDROGENASE 8A-RELATED"/>
    <property type="match status" value="1"/>
</dbReference>
<dbReference type="GO" id="GO:0046294">
    <property type="term" value="P:formaldehyde catabolic process"/>
    <property type="evidence" value="ECO:0007669"/>
    <property type="project" value="TreeGrafter"/>
</dbReference>
<dbReference type="PANTHER" id="PTHR43880">
    <property type="entry name" value="ALCOHOL DEHYDROGENASE"/>
    <property type="match status" value="1"/>
</dbReference>
<name>A0A8C7WRZ6_9TELE</name>
<sequence>MTTGGRFQTGVIKCKAAVAWEPNKAVGIEEIEVAPPQENEVRIKVRECSCKDEQTFFLFSNHVC</sequence>
<dbReference type="Proteomes" id="UP000694383">
    <property type="component" value="Unplaced"/>
</dbReference>
<evidence type="ECO:0000256" key="2">
    <source>
        <dbReference type="ARBA" id="ARBA00022833"/>
    </source>
</evidence>
<reference evidence="3" key="1">
    <citation type="submission" date="2025-08" db="UniProtKB">
        <authorList>
            <consortium name="Ensembl"/>
        </authorList>
    </citation>
    <scope>IDENTIFICATION</scope>
</reference>
<dbReference type="GO" id="GO:0005829">
    <property type="term" value="C:cytosol"/>
    <property type="evidence" value="ECO:0007669"/>
    <property type="project" value="TreeGrafter"/>
</dbReference>
<accession>A0A8C7WRZ6</accession>
<evidence type="ECO:0000256" key="1">
    <source>
        <dbReference type="ARBA" id="ARBA00022723"/>
    </source>
</evidence>
<dbReference type="GO" id="GO:0051903">
    <property type="term" value="F:S-(hydroxymethyl)glutathione dehydrogenase [NAD(P)+] activity"/>
    <property type="evidence" value="ECO:0007669"/>
    <property type="project" value="TreeGrafter"/>
</dbReference>
<proteinExistence type="predicted"/>
<dbReference type="GO" id="GO:0008270">
    <property type="term" value="F:zinc ion binding"/>
    <property type="evidence" value="ECO:0007669"/>
    <property type="project" value="TreeGrafter"/>
</dbReference>
<reference evidence="3" key="2">
    <citation type="submission" date="2025-09" db="UniProtKB">
        <authorList>
            <consortium name="Ensembl"/>
        </authorList>
    </citation>
    <scope>IDENTIFICATION</scope>
</reference>
<dbReference type="SUPFAM" id="SSF50129">
    <property type="entry name" value="GroES-like"/>
    <property type="match status" value="1"/>
</dbReference>
<evidence type="ECO:0000313" key="4">
    <source>
        <dbReference type="Proteomes" id="UP000694383"/>
    </source>
</evidence>
<dbReference type="AlphaFoldDB" id="A0A8C7WRZ6"/>
<keyword evidence="2" id="KW-0862">Zinc</keyword>
<dbReference type="GeneTree" id="ENSGT00940000176100"/>
<organism evidence="3 4">
    <name type="scientific">Oryzias sinensis</name>
    <name type="common">Chinese medaka</name>
    <dbReference type="NCBI Taxonomy" id="183150"/>
    <lineage>
        <taxon>Eukaryota</taxon>
        <taxon>Metazoa</taxon>
        <taxon>Chordata</taxon>
        <taxon>Craniata</taxon>
        <taxon>Vertebrata</taxon>
        <taxon>Euteleostomi</taxon>
        <taxon>Actinopterygii</taxon>
        <taxon>Neopterygii</taxon>
        <taxon>Teleostei</taxon>
        <taxon>Neoteleostei</taxon>
        <taxon>Acanthomorphata</taxon>
        <taxon>Ovalentaria</taxon>
        <taxon>Atherinomorphae</taxon>
        <taxon>Beloniformes</taxon>
        <taxon>Adrianichthyidae</taxon>
        <taxon>Oryziinae</taxon>
        <taxon>Oryzias</taxon>
    </lineage>
</organism>